<keyword evidence="5 8" id="KW-0472">Membrane</keyword>
<evidence type="ECO:0000256" key="7">
    <source>
        <dbReference type="ARBA" id="ARBA00023310"/>
    </source>
</evidence>
<comment type="function">
    <text evidence="8">This protein is part of the stalk that links CF(0) to CF(1). It either transmits conformational changes from CF(0) to CF(1) or is implicated in proton conduction.</text>
</comment>
<keyword evidence="7 8" id="KW-0066">ATP synthesis</keyword>
<name>A0ABT0HZG9_9LACO</name>
<dbReference type="PRINTS" id="PR00125">
    <property type="entry name" value="ATPASEDELTA"/>
</dbReference>
<reference evidence="9 10" key="1">
    <citation type="submission" date="2021-11" db="EMBL/GenBank/DDBJ databases">
        <title>Comparative genomics of bee honey and flower isolates.</title>
        <authorList>
            <person name="Bechtner J.D."/>
            <person name="Gallus M.K."/>
            <person name="Ehrmann M."/>
        </authorList>
    </citation>
    <scope>NUCLEOTIDE SEQUENCE [LARGE SCALE GENOMIC DNA]</scope>
    <source>
        <strain evidence="9 10">M161</strain>
    </source>
</reference>
<protein>
    <recommendedName>
        <fullName evidence="8">ATP synthase subunit delta</fullName>
    </recommendedName>
    <alternativeName>
        <fullName evidence="8">ATP synthase F(1) sector subunit delta</fullName>
    </alternativeName>
    <alternativeName>
        <fullName evidence="8">F-type ATPase subunit delta</fullName>
        <shortName evidence="8">F-ATPase subunit delta</shortName>
    </alternativeName>
</protein>
<organism evidence="9 10">
    <name type="scientific">Apilactobacillus xinyiensis</name>
    <dbReference type="NCBI Taxonomy" id="2841032"/>
    <lineage>
        <taxon>Bacteria</taxon>
        <taxon>Bacillati</taxon>
        <taxon>Bacillota</taxon>
        <taxon>Bacilli</taxon>
        <taxon>Lactobacillales</taxon>
        <taxon>Lactobacillaceae</taxon>
        <taxon>Apilactobacillus</taxon>
    </lineage>
</organism>
<dbReference type="SUPFAM" id="SSF47928">
    <property type="entry name" value="N-terminal domain of the delta subunit of the F1F0-ATP synthase"/>
    <property type="match status" value="1"/>
</dbReference>
<keyword evidence="4 8" id="KW-0406">Ion transport</keyword>
<evidence type="ECO:0000256" key="2">
    <source>
        <dbReference type="ARBA" id="ARBA00022448"/>
    </source>
</evidence>
<keyword evidence="8" id="KW-1003">Cell membrane</keyword>
<dbReference type="Proteomes" id="UP001522905">
    <property type="component" value="Unassembled WGS sequence"/>
</dbReference>
<evidence type="ECO:0000256" key="1">
    <source>
        <dbReference type="ARBA" id="ARBA00004370"/>
    </source>
</evidence>
<evidence type="ECO:0000256" key="8">
    <source>
        <dbReference type="HAMAP-Rule" id="MF_01416"/>
    </source>
</evidence>
<accession>A0ABT0HZG9</accession>
<keyword evidence="2 8" id="KW-0813">Transport</keyword>
<evidence type="ECO:0000313" key="9">
    <source>
        <dbReference type="EMBL" id="MCK8623978.1"/>
    </source>
</evidence>
<proteinExistence type="inferred from homology"/>
<dbReference type="PANTHER" id="PTHR11910">
    <property type="entry name" value="ATP SYNTHASE DELTA CHAIN"/>
    <property type="match status" value="1"/>
</dbReference>
<dbReference type="InterPro" id="IPR000711">
    <property type="entry name" value="ATPase_OSCP/dsu"/>
</dbReference>
<comment type="function">
    <text evidence="8">F(1)F(0) ATP synthase produces ATP from ADP in the presence of a proton or sodium gradient. F-type ATPases consist of two structural domains, F(1) containing the extramembraneous catalytic core and F(0) containing the membrane proton channel, linked together by a central stalk and a peripheral stalk. During catalysis, ATP synthesis in the catalytic domain of F(1) is coupled via a rotary mechanism of the central stalk subunits to proton translocation.</text>
</comment>
<keyword evidence="3 8" id="KW-0375">Hydrogen ion transport</keyword>
<evidence type="ECO:0000313" key="10">
    <source>
        <dbReference type="Proteomes" id="UP001522905"/>
    </source>
</evidence>
<dbReference type="InterPro" id="IPR020781">
    <property type="entry name" value="ATPase_OSCP/d_CS"/>
</dbReference>
<gene>
    <name evidence="8" type="primary">atpH</name>
    <name evidence="9" type="ORF">LNP07_00380</name>
</gene>
<evidence type="ECO:0000256" key="6">
    <source>
        <dbReference type="ARBA" id="ARBA00023196"/>
    </source>
</evidence>
<keyword evidence="6 8" id="KW-0139">CF(1)</keyword>
<dbReference type="NCBIfam" id="TIGR01145">
    <property type="entry name" value="ATP_synt_delta"/>
    <property type="match status" value="1"/>
</dbReference>
<comment type="subcellular location">
    <subcellularLocation>
        <location evidence="8">Cell membrane</location>
        <topology evidence="8">Peripheral membrane protein</topology>
    </subcellularLocation>
    <subcellularLocation>
        <location evidence="1">Membrane</location>
    </subcellularLocation>
</comment>
<keyword evidence="10" id="KW-1185">Reference proteome</keyword>
<evidence type="ECO:0000256" key="4">
    <source>
        <dbReference type="ARBA" id="ARBA00023065"/>
    </source>
</evidence>
<comment type="similarity">
    <text evidence="8">Belongs to the ATPase delta chain family.</text>
</comment>
<dbReference type="PROSITE" id="PS00389">
    <property type="entry name" value="ATPASE_DELTA"/>
    <property type="match status" value="1"/>
</dbReference>
<dbReference type="HAMAP" id="MF_01416">
    <property type="entry name" value="ATP_synth_delta_bact"/>
    <property type="match status" value="1"/>
</dbReference>
<evidence type="ECO:0000256" key="3">
    <source>
        <dbReference type="ARBA" id="ARBA00022781"/>
    </source>
</evidence>
<dbReference type="EMBL" id="JAJIAO010000001">
    <property type="protein sequence ID" value="MCK8623978.1"/>
    <property type="molecule type" value="Genomic_DNA"/>
</dbReference>
<sequence length="180" mass="19861">MLDKITFAKRYSKALFEVLKADGQLDSGYAELKQIEQIFNDNANLSKVLADVSFPENKKQELINPLIDNADSKYIKNLLKVLVGAGKMDALKLIVDNFETLYDKANNIVHASVISAVPLTDDQKNNLSNTFAQRVGADKVIFNCKVDQSIIGGLVVKSSNVIFDGSVKTKISNIKKLLLN</sequence>
<comment type="caution">
    <text evidence="9">The sequence shown here is derived from an EMBL/GenBank/DDBJ whole genome shotgun (WGS) entry which is preliminary data.</text>
</comment>
<dbReference type="RefSeq" id="WP_248601351.1">
    <property type="nucleotide sequence ID" value="NZ_JAJIAO010000001.1"/>
</dbReference>
<dbReference type="InterPro" id="IPR026015">
    <property type="entry name" value="ATP_synth_OSCP/delta_N_sf"/>
</dbReference>
<evidence type="ECO:0000256" key="5">
    <source>
        <dbReference type="ARBA" id="ARBA00023136"/>
    </source>
</evidence>
<dbReference type="Pfam" id="PF00213">
    <property type="entry name" value="OSCP"/>
    <property type="match status" value="1"/>
</dbReference>
<dbReference type="Gene3D" id="1.10.520.20">
    <property type="entry name" value="N-terminal domain of the delta subunit of the F1F0-ATP synthase"/>
    <property type="match status" value="1"/>
</dbReference>